<dbReference type="Proteomes" id="UP000050360">
    <property type="component" value="Unassembled WGS sequence"/>
</dbReference>
<organism evidence="1 2">
    <name type="scientific">Candidatus Methanoperedens nitratireducens</name>
    <dbReference type="NCBI Taxonomy" id="1392998"/>
    <lineage>
        <taxon>Archaea</taxon>
        <taxon>Methanobacteriati</taxon>
        <taxon>Methanobacteriota</taxon>
        <taxon>Stenosarchaea group</taxon>
        <taxon>Methanomicrobia</taxon>
        <taxon>Methanosarcinales</taxon>
        <taxon>ANME-2 cluster</taxon>
        <taxon>Candidatus Methanoperedentaceae</taxon>
        <taxon>Candidatus Methanoperedens</taxon>
    </lineage>
</organism>
<accession>A0A0P8A6R3</accession>
<gene>
    <name evidence="1" type="ORF">MPEBLZ_01598</name>
</gene>
<proteinExistence type="predicted"/>
<protein>
    <submittedName>
        <fullName evidence="1">Uncharacterized protein</fullName>
    </submittedName>
</protein>
<dbReference type="AlphaFoldDB" id="A0A0P8A6R3"/>
<sequence length="90" mass="10458">MNFKGLLTKYKDDKKRVLINGLGSGETRGLIIEVQEDYIVYELLQIKKEKNSGKEKQNRELKYIPISNIFDLSEGEKETEKTTDLTTFNK</sequence>
<evidence type="ECO:0000313" key="2">
    <source>
        <dbReference type="Proteomes" id="UP000050360"/>
    </source>
</evidence>
<name>A0A0P8A6R3_9EURY</name>
<evidence type="ECO:0000313" key="1">
    <source>
        <dbReference type="EMBL" id="KPQ43817.1"/>
    </source>
</evidence>
<dbReference type="EMBL" id="LKCM01000125">
    <property type="protein sequence ID" value="KPQ43817.1"/>
    <property type="molecule type" value="Genomic_DNA"/>
</dbReference>
<reference evidence="1 2" key="1">
    <citation type="submission" date="2015-09" db="EMBL/GenBank/DDBJ databases">
        <title>A metagenomics-based metabolic model of nitrate-dependent anaerobic oxidation of methane by Methanoperedens-like archaea.</title>
        <authorList>
            <person name="Arshad A."/>
            <person name="Speth D.R."/>
            <person name="De Graaf R.M."/>
            <person name="Op Den Camp H.J."/>
            <person name="Jetten M.S."/>
            <person name="Welte C.U."/>
        </authorList>
    </citation>
    <scope>NUCLEOTIDE SEQUENCE [LARGE SCALE GENOMIC DNA]</scope>
</reference>
<comment type="caution">
    <text evidence="1">The sequence shown here is derived from an EMBL/GenBank/DDBJ whole genome shotgun (WGS) entry which is preliminary data.</text>
</comment>